<evidence type="ECO:0000313" key="3">
    <source>
        <dbReference type="EMBL" id="PBK60579.1"/>
    </source>
</evidence>
<reference evidence="4" key="1">
    <citation type="journal article" date="2017" name="Nat. Ecol. Evol.">
        <title>Genome expansion and lineage-specific genetic innovations in the forest pathogenic fungi Armillaria.</title>
        <authorList>
            <person name="Sipos G."/>
            <person name="Prasanna A.N."/>
            <person name="Walter M.C."/>
            <person name="O'Connor E."/>
            <person name="Balint B."/>
            <person name="Krizsan K."/>
            <person name="Kiss B."/>
            <person name="Hess J."/>
            <person name="Varga T."/>
            <person name="Slot J."/>
            <person name="Riley R."/>
            <person name="Boka B."/>
            <person name="Rigling D."/>
            <person name="Barry K."/>
            <person name="Lee J."/>
            <person name="Mihaltcheva S."/>
            <person name="LaButti K."/>
            <person name="Lipzen A."/>
            <person name="Waldron R."/>
            <person name="Moloney N.M."/>
            <person name="Sperisen C."/>
            <person name="Kredics L."/>
            <person name="Vagvoelgyi C."/>
            <person name="Patrignani A."/>
            <person name="Fitzpatrick D."/>
            <person name="Nagy I."/>
            <person name="Doyle S."/>
            <person name="Anderson J.B."/>
            <person name="Grigoriev I.V."/>
            <person name="Gueldener U."/>
            <person name="Muensterkoetter M."/>
            <person name="Nagy L.G."/>
        </authorList>
    </citation>
    <scope>NUCLEOTIDE SEQUENCE [LARGE SCALE GENOMIC DNA]</scope>
    <source>
        <strain evidence="4">28-4</strain>
    </source>
</reference>
<proteinExistence type="inferred from homology"/>
<dbReference type="SUPFAM" id="SSF102705">
    <property type="entry name" value="NIF3 (NGG1p interacting factor 3)-like"/>
    <property type="match status" value="1"/>
</dbReference>
<dbReference type="Gene3D" id="3.40.1390.30">
    <property type="entry name" value="NIF3 (NGG1p interacting factor 3)-like"/>
    <property type="match status" value="1"/>
</dbReference>
<dbReference type="STRING" id="1076256.A0A2H3AP21"/>
<dbReference type="PANTHER" id="PTHR13799">
    <property type="entry name" value="NGG1 INTERACTING FACTOR 3"/>
    <property type="match status" value="1"/>
</dbReference>
<dbReference type="PANTHER" id="PTHR13799:SF13">
    <property type="entry name" value="NIF3-LIKE PROTEIN 1"/>
    <property type="match status" value="1"/>
</dbReference>
<dbReference type="GO" id="GO:0046872">
    <property type="term" value="F:metal ion binding"/>
    <property type="evidence" value="ECO:0007669"/>
    <property type="project" value="UniProtKB-KW"/>
</dbReference>
<sequence length="241" mass="25800">MSLPFVKTVFRAIENTAPLRLAEKRDNVDLLLCKSTIGFSPSFVPPTGIPGLGGLGCSPTATSRCAAEGNSAFSHYSVLDTVWGGMNDWLAKGLAEGQVGVLVSEKLDADGNSEGAEGRLVVLDGPLPVNQLMDSVKIHLGLSQGNISVLFRYSRGLMYARSSIAVCADLLVGRDADMYHNGDMSDHEALALAATAKHVILSTRTLNAMSSVPDERLRRETQVDEPEIVMSEEDTQLLLPT</sequence>
<dbReference type="EMBL" id="KZ293485">
    <property type="protein sequence ID" value="PBK60579.1"/>
    <property type="molecule type" value="Genomic_DNA"/>
</dbReference>
<dbReference type="Proteomes" id="UP000218334">
    <property type="component" value="Unassembled WGS sequence"/>
</dbReference>
<evidence type="ECO:0000256" key="2">
    <source>
        <dbReference type="PIRSR" id="PIRSR602678-1"/>
    </source>
</evidence>
<feature type="binding site" evidence="2">
    <location>
        <position position="80"/>
    </location>
    <ligand>
        <name>a divalent metal cation</name>
        <dbReference type="ChEBI" id="CHEBI:60240"/>
        <label>1</label>
    </ligand>
</feature>
<keyword evidence="4" id="KW-1185">Reference proteome</keyword>
<organism evidence="3 4">
    <name type="scientific">Armillaria solidipes</name>
    <dbReference type="NCBI Taxonomy" id="1076256"/>
    <lineage>
        <taxon>Eukaryota</taxon>
        <taxon>Fungi</taxon>
        <taxon>Dikarya</taxon>
        <taxon>Basidiomycota</taxon>
        <taxon>Agaricomycotina</taxon>
        <taxon>Agaricomycetes</taxon>
        <taxon>Agaricomycetidae</taxon>
        <taxon>Agaricales</taxon>
        <taxon>Marasmiineae</taxon>
        <taxon>Physalacriaceae</taxon>
        <taxon>Armillaria</taxon>
    </lineage>
</organism>
<comment type="similarity">
    <text evidence="1">Belongs to the GTP cyclohydrolase I type 2/NIF3 family.</text>
</comment>
<gene>
    <name evidence="3" type="ORF">ARMSODRAFT_1026457</name>
</gene>
<dbReference type="AlphaFoldDB" id="A0A2H3AP21"/>
<protein>
    <submittedName>
        <fullName evidence="3">Uncharacterized protein</fullName>
    </submittedName>
</protein>
<evidence type="ECO:0000313" key="4">
    <source>
        <dbReference type="Proteomes" id="UP000218334"/>
    </source>
</evidence>
<evidence type="ECO:0000256" key="1">
    <source>
        <dbReference type="ARBA" id="ARBA00006964"/>
    </source>
</evidence>
<accession>A0A2H3AP21</accession>
<keyword evidence="2" id="KW-0479">Metal-binding</keyword>
<dbReference type="InterPro" id="IPR002678">
    <property type="entry name" value="DUF34/NIF3"/>
</dbReference>
<name>A0A2H3AP21_9AGAR</name>
<dbReference type="InterPro" id="IPR036069">
    <property type="entry name" value="DUF34/NIF3_sf"/>
</dbReference>
<dbReference type="GO" id="GO:0005739">
    <property type="term" value="C:mitochondrion"/>
    <property type="evidence" value="ECO:0007669"/>
    <property type="project" value="TreeGrafter"/>
</dbReference>